<dbReference type="Proteomes" id="UP000198539">
    <property type="component" value="Unassembled WGS sequence"/>
</dbReference>
<evidence type="ECO:0000313" key="2">
    <source>
        <dbReference type="Proteomes" id="UP000198539"/>
    </source>
</evidence>
<proteinExistence type="predicted"/>
<protein>
    <submittedName>
        <fullName evidence="1">Uncharacterized protein</fullName>
    </submittedName>
</protein>
<dbReference type="EMBL" id="FNOM01000003">
    <property type="protein sequence ID" value="SDW67494.1"/>
    <property type="molecule type" value="Genomic_DNA"/>
</dbReference>
<gene>
    <name evidence="1" type="ORF">SAMN04488238_10364</name>
</gene>
<reference evidence="1 2" key="1">
    <citation type="submission" date="2016-10" db="EMBL/GenBank/DDBJ databases">
        <authorList>
            <person name="de Groot N.N."/>
        </authorList>
    </citation>
    <scope>NUCLEOTIDE SEQUENCE [LARGE SCALE GENOMIC DNA]</scope>
    <source>
        <strain evidence="1 2">CGMCC 1.8894</strain>
    </source>
</reference>
<keyword evidence="2" id="KW-1185">Reference proteome</keyword>
<dbReference type="AlphaFoldDB" id="A0A1H2VHT9"/>
<evidence type="ECO:0000313" key="1">
    <source>
        <dbReference type="EMBL" id="SDW67494.1"/>
    </source>
</evidence>
<organism evidence="1 2">
    <name type="scientific">Roseicitreum antarcticum</name>
    <dbReference type="NCBI Taxonomy" id="564137"/>
    <lineage>
        <taxon>Bacteria</taxon>
        <taxon>Pseudomonadati</taxon>
        <taxon>Pseudomonadota</taxon>
        <taxon>Alphaproteobacteria</taxon>
        <taxon>Rhodobacterales</taxon>
        <taxon>Paracoccaceae</taxon>
        <taxon>Roseicitreum</taxon>
    </lineage>
</organism>
<accession>A0A1H2VHT9</accession>
<sequence length="67" mass="7573">MPAAMLFAKQGLCPQKTTMRHLQTRVRIPDAKHWEKRPDIPDCAATQPGARQFNWRAGMAGQAYAHL</sequence>
<name>A0A1H2VHT9_9RHOB</name>